<sequence length="223" mass="25632">MAVKHHRSTLSKHLGWYDPDVINVEAELRKKFAARIKTATDPIEVLRAHCFSQCITGLKSLTRAFTKADKDDSGTLDFREFQRVLIRTGLDLDEKLIRKAFSQVDTNSDGIVSFEETTAALRPPVASHRLELVQRVFLKLDKDRSGYITLDDLCGVYNAKKHPKYLNGEWSEDRVTMEFIKTFDASRDGKISEDEFRDYYVALSASIDNDAYFDLIMRQAWNL</sequence>
<dbReference type="Proteomes" id="UP001208570">
    <property type="component" value="Unassembled WGS sequence"/>
</dbReference>
<evidence type="ECO:0000313" key="5">
    <source>
        <dbReference type="EMBL" id="KAK2145408.1"/>
    </source>
</evidence>
<reference evidence="5" key="1">
    <citation type="journal article" date="2023" name="Mol. Biol. Evol.">
        <title>Third-Generation Sequencing Reveals the Adaptive Role of the Epigenome in Three Deep-Sea Polychaetes.</title>
        <authorList>
            <person name="Perez M."/>
            <person name="Aroh O."/>
            <person name="Sun Y."/>
            <person name="Lan Y."/>
            <person name="Juniper S.K."/>
            <person name="Young C.R."/>
            <person name="Angers B."/>
            <person name="Qian P.Y."/>
        </authorList>
    </citation>
    <scope>NUCLEOTIDE SEQUENCE</scope>
    <source>
        <strain evidence="5">P08H-3</strain>
    </source>
</reference>
<name>A0AAD9J3H5_9ANNE</name>
<dbReference type="InterPro" id="IPR011992">
    <property type="entry name" value="EF-hand-dom_pair"/>
</dbReference>
<organism evidence="5 6">
    <name type="scientific">Paralvinella palmiformis</name>
    <dbReference type="NCBI Taxonomy" id="53620"/>
    <lineage>
        <taxon>Eukaryota</taxon>
        <taxon>Metazoa</taxon>
        <taxon>Spiralia</taxon>
        <taxon>Lophotrochozoa</taxon>
        <taxon>Annelida</taxon>
        <taxon>Polychaeta</taxon>
        <taxon>Sedentaria</taxon>
        <taxon>Canalipalpata</taxon>
        <taxon>Terebellida</taxon>
        <taxon>Terebelliformia</taxon>
        <taxon>Alvinellidae</taxon>
        <taxon>Paralvinella</taxon>
    </lineage>
</organism>
<evidence type="ECO:0000256" key="3">
    <source>
        <dbReference type="ARBA" id="ARBA00022837"/>
    </source>
</evidence>
<dbReference type="PROSITE" id="PS50222">
    <property type="entry name" value="EF_HAND_2"/>
    <property type="match status" value="4"/>
</dbReference>
<accession>A0AAD9J3H5</accession>
<evidence type="ECO:0000256" key="1">
    <source>
        <dbReference type="ARBA" id="ARBA00022723"/>
    </source>
</evidence>
<dbReference type="EMBL" id="JAODUP010000683">
    <property type="protein sequence ID" value="KAK2145408.1"/>
    <property type="molecule type" value="Genomic_DNA"/>
</dbReference>
<keyword evidence="1" id="KW-0479">Metal-binding</keyword>
<dbReference type="SUPFAM" id="SSF47473">
    <property type="entry name" value="EF-hand"/>
    <property type="match status" value="1"/>
</dbReference>
<keyword evidence="3" id="KW-0106">Calcium</keyword>
<dbReference type="InterPro" id="IPR018247">
    <property type="entry name" value="EF_Hand_1_Ca_BS"/>
</dbReference>
<keyword evidence="6" id="KW-1185">Reference proteome</keyword>
<dbReference type="CDD" id="cd00051">
    <property type="entry name" value="EFh"/>
    <property type="match status" value="1"/>
</dbReference>
<dbReference type="InterPro" id="IPR051581">
    <property type="entry name" value="Ca-bind"/>
</dbReference>
<dbReference type="Pfam" id="PF13499">
    <property type="entry name" value="EF-hand_7"/>
    <property type="match status" value="2"/>
</dbReference>
<evidence type="ECO:0000256" key="2">
    <source>
        <dbReference type="ARBA" id="ARBA00022737"/>
    </source>
</evidence>
<dbReference type="AlphaFoldDB" id="A0AAD9J3H5"/>
<feature type="domain" description="EF-hand" evidence="4">
    <location>
        <begin position="128"/>
        <end position="163"/>
    </location>
</feature>
<evidence type="ECO:0000313" key="6">
    <source>
        <dbReference type="Proteomes" id="UP001208570"/>
    </source>
</evidence>
<dbReference type="SMART" id="SM00054">
    <property type="entry name" value="EFh"/>
    <property type="match status" value="4"/>
</dbReference>
<dbReference type="PROSITE" id="PS00018">
    <property type="entry name" value="EF_HAND_1"/>
    <property type="match status" value="3"/>
</dbReference>
<dbReference type="GO" id="GO:0005509">
    <property type="term" value="F:calcium ion binding"/>
    <property type="evidence" value="ECO:0007669"/>
    <property type="project" value="InterPro"/>
</dbReference>
<feature type="domain" description="EF-hand" evidence="4">
    <location>
        <begin position="171"/>
        <end position="206"/>
    </location>
</feature>
<protein>
    <recommendedName>
        <fullName evidence="4">EF-hand domain-containing protein</fullName>
    </recommendedName>
</protein>
<dbReference type="InterPro" id="IPR002048">
    <property type="entry name" value="EF_hand_dom"/>
</dbReference>
<dbReference type="Gene3D" id="1.10.238.10">
    <property type="entry name" value="EF-hand"/>
    <property type="match status" value="2"/>
</dbReference>
<dbReference type="PANTHER" id="PTHR34524">
    <property type="entry name" value="CALCYPHOSIN"/>
    <property type="match status" value="1"/>
</dbReference>
<feature type="domain" description="EF-hand" evidence="4">
    <location>
        <begin position="56"/>
        <end position="91"/>
    </location>
</feature>
<keyword evidence="2" id="KW-0677">Repeat</keyword>
<gene>
    <name evidence="5" type="ORF">LSH36_684g01022</name>
</gene>
<comment type="caution">
    <text evidence="5">The sequence shown here is derived from an EMBL/GenBank/DDBJ whole genome shotgun (WGS) entry which is preliminary data.</text>
</comment>
<feature type="domain" description="EF-hand" evidence="4">
    <location>
        <begin position="92"/>
        <end position="127"/>
    </location>
</feature>
<proteinExistence type="predicted"/>
<dbReference type="PANTHER" id="PTHR34524:SF6">
    <property type="entry name" value="CALCYPHOSINE LIKE"/>
    <property type="match status" value="1"/>
</dbReference>
<evidence type="ECO:0000259" key="4">
    <source>
        <dbReference type="PROSITE" id="PS50222"/>
    </source>
</evidence>